<dbReference type="Proteomes" id="UP001168990">
    <property type="component" value="Unassembled WGS sequence"/>
</dbReference>
<dbReference type="Gene3D" id="2.120.10.30">
    <property type="entry name" value="TolB, C-terminal domain"/>
    <property type="match status" value="1"/>
</dbReference>
<keyword evidence="8" id="KW-1185">Reference proteome</keyword>
<dbReference type="InterPro" id="IPR001258">
    <property type="entry name" value="NHL_repeat"/>
</dbReference>
<keyword evidence="3" id="KW-0325">Glycoprotein</keyword>
<dbReference type="CDD" id="cd14958">
    <property type="entry name" value="NHL_PAL_like"/>
    <property type="match status" value="1"/>
</dbReference>
<evidence type="ECO:0000256" key="3">
    <source>
        <dbReference type="ARBA" id="ARBA00023180"/>
    </source>
</evidence>
<gene>
    <name evidence="7" type="ORF">PV328_001984</name>
</gene>
<accession>A0AA39FYV9</accession>
<organism evidence="7 8">
    <name type="scientific">Microctonus aethiopoides</name>
    <dbReference type="NCBI Taxonomy" id="144406"/>
    <lineage>
        <taxon>Eukaryota</taxon>
        <taxon>Metazoa</taxon>
        <taxon>Ecdysozoa</taxon>
        <taxon>Arthropoda</taxon>
        <taxon>Hexapoda</taxon>
        <taxon>Insecta</taxon>
        <taxon>Pterygota</taxon>
        <taxon>Neoptera</taxon>
        <taxon>Endopterygota</taxon>
        <taxon>Hymenoptera</taxon>
        <taxon>Apocrita</taxon>
        <taxon>Ichneumonoidea</taxon>
        <taxon>Braconidae</taxon>
        <taxon>Euphorinae</taxon>
        <taxon>Microctonus</taxon>
    </lineage>
</organism>
<feature type="signal peptide" evidence="6">
    <location>
        <begin position="1"/>
        <end position="24"/>
    </location>
</feature>
<feature type="repeat" description="NHL" evidence="4">
    <location>
        <begin position="248"/>
        <end position="278"/>
    </location>
</feature>
<evidence type="ECO:0000256" key="6">
    <source>
        <dbReference type="SAM" id="SignalP"/>
    </source>
</evidence>
<protein>
    <recommendedName>
        <fullName evidence="9">Peptidylamidoglycolate lyase</fullName>
    </recommendedName>
</protein>
<dbReference type="GO" id="GO:0005576">
    <property type="term" value="C:extracellular region"/>
    <property type="evidence" value="ECO:0007669"/>
    <property type="project" value="TreeGrafter"/>
</dbReference>
<comment type="caution">
    <text evidence="7">The sequence shown here is derived from an EMBL/GenBank/DDBJ whole genome shotgun (WGS) entry which is preliminary data.</text>
</comment>
<name>A0AA39FYV9_9HYME</name>
<feature type="coiled-coil region" evidence="5">
    <location>
        <begin position="40"/>
        <end position="67"/>
    </location>
</feature>
<dbReference type="PANTHER" id="PTHR10680">
    <property type="entry name" value="PEPTIDYL-GLYCINE ALPHA-AMIDATING MONOOXYGENASE"/>
    <property type="match status" value="1"/>
</dbReference>
<reference evidence="7" key="2">
    <citation type="submission" date="2023-03" db="EMBL/GenBank/DDBJ databases">
        <authorList>
            <person name="Inwood S.N."/>
            <person name="Skelly J.G."/>
            <person name="Guhlin J."/>
            <person name="Harrop T.W.R."/>
            <person name="Goldson S.G."/>
            <person name="Dearden P.K."/>
        </authorList>
    </citation>
    <scope>NUCLEOTIDE SEQUENCE</scope>
    <source>
        <strain evidence="7">Irish</strain>
        <tissue evidence="7">Whole body</tissue>
    </source>
</reference>
<dbReference type="PANTHER" id="PTHR10680:SF37">
    <property type="entry name" value="PEPTIDYL-ALPHA-HYDROXYGLYCINE ALPHA-AMIDATING LYASE 2"/>
    <property type="match status" value="1"/>
</dbReference>
<feature type="repeat" description="NHL" evidence="4">
    <location>
        <begin position="195"/>
        <end position="232"/>
    </location>
</feature>
<dbReference type="Pfam" id="PF01436">
    <property type="entry name" value="NHL"/>
    <property type="match status" value="2"/>
</dbReference>
<evidence type="ECO:0008006" key="9">
    <source>
        <dbReference type="Google" id="ProtNLM"/>
    </source>
</evidence>
<dbReference type="SUPFAM" id="SSF101898">
    <property type="entry name" value="NHL repeat"/>
    <property type="match status" value="1"/>
</dbReference>
<evidence type="ECO:0000256" key="1">
    <source>
        <dbReference type="ARBA" id="ARBA00022729"/>
    </source>
</evidence>
<feature type="chain" id="PRO_5041248498" description="Peptidylamidoglycolate lyase" evidence="6">
    <location>
        <begin position="25"/>
        <end position="397"/>
    </location>
</feature>
<keyword evidence="1 6" id="KW-0732">Signal</keyword>
<evidence type="ECO:0000313" key="8">
    <source>
        <dbReference type="Proteomes" id="UP001168990"/>
    </source>
</evidence>
<evidence type="ECO:0000313" key="7">
    <source>
        <dbReference type="EMBL" id="KAK0177995.1"/>
    </source>
</evidence>
<dbReference type="PROSITE" id="PS51125">
    <property type="entry name" value="NHL"/>
    <property type="match status" value="3"/>
</dbReference>
<dbReference type="AlphaFoldDB" id="A0AA39FYV9"/>
<feature type="repeat" description="NHL" evidence="4">
    <location>
        <begin position="150"/>
        <end position="180"/>
    </location>
</feature>
<keyword evidence="2" id="KW-0677">Repeat</keyword>
<evidence type="ECO:0000256" key="5">
    <source>
        <dbReference type="SAM" id="Coils"/>
    </source>
</evidence>
<keyword evidence="5" id="KW-0175">Coiled coil</keyword>
<dbReference type="InterPro" id="IPR011042">
    <property type="entry name" value="6-blade_b-propeller_TolB-like"/>
</dbReference>
<evidence type="ECO:0000256" key="2">
    <source>
        <dbReference type="ARBA" id="ARBA00022737"/>
    </source>
</evidence>
<reference evidence="7" key="1">
    <citation type="journal article" date="2023" name="bioRxiv">
        <title>Scaffold-level genome assemblies of two parasitoid biocontrol wasps reveal the parthenogenesis mechanism and an associated novel virus.</title>
        <authorList>
            <person name="Inwood S."/>
            <person name="Skelly J."/>
            <person name="Guhlin J."/>
            <person name="Harrop T."/>
            <person name="Goldson S."/>
            <person name="Dearden P."/>
        </authorList>
    </citation>
    <scope>NUCLEOTIDE SEQUENCE</scope>
    <source>
        <strain evidence="7">Irish</strain>
        <tissue evidence="7">Whole body</tissue>
    </source>
</reference>
<sequence>MNIILQNLRAIFSVLILISTYTSCRIVDTNREPEDFPNVVDELLNLLDEKEAKFNDENQEQQQQQEQELYPVENIRWQGPRNVGQIVGVAVDLFGNPVIFHRGDRTWNFESFDEMFEFQEAFRGPINQDTILTLNPQSGVVESSWGADMFYLPHGLHIDAQGNFWMTDVALHQVFKFEPGAMKPSLILGEAFISGNDDEHFCQPTSVAVARTGEIVVADGYCNNRIMVFDPSGNVLNRIPQPGEFVALRVPHGLAIIERGDVCVADRENMRVICMSLRTGLGMDSDDKRGPPLTLQQPDLGRVFAVAAHGNTIYAVNGPTSPMIPVCGFTMNPKTETIFGHWAPTTGTFTQPHAMTISPNGTELYVTEIGPNRIWKFNLVVRDTYENQDDSNLSSQK</sequence>
<proteinExistence type="predicted"/>
<evidence type="ECO:0000256" key="4">
    <source>
        <dbReference type="PROSITE-ProRule" id="PRU00504"/>
    </source>
</evidence>
<dbReference type="EMBL" id="JAQQBS010000001">
    <property type="protein sequence ID" value="KAK0177995.1"/>
    <property type="molecule type" value="Genomic_DNA"/>
</dbReference>